<sequence>MNYALCSEQTALSRDVVKWLQSLALSVYPKNVRRDLSNGYLLAEIFSHYYPRDISLNLYDKGVSLSAKQKNWSQIQQFMKKHNLHLLKEAIDGTIHCKPGAAELLVQEAHTILTNQRAADVRCREVHFSDEEYQKQLPSVARSTASKAIKNNLTATEITAEPDICTNQRKAQVILRRHLQLKADEKILNPERFQVKRNRNQLAAELPKGSSQDEEYCRIPSSGKTGSKPINGFLVKTHRLTWTEITVGLKPQSSHGRVVY</sequence>
<evidence type="ECO:0000256" key="2">
    <source>
        <dbReference type="ARBA" id="ARBA00023242"/>
    </source>
</evidence>
<dbReference type="GO" id="GO:0005634">
    <property type="term" value="C:nucleus"/>
    <property type="evidence" value="ECO:0007669"/>
    <property type="project" value="UniProtKB-SubCell"/>
</dbReference>
<dbReference type="GO" id="GO:0051493">
    <property type="term" value="P:regulation of cytoskeleton organization"/>
    <property type="evidence" value="ECO:0007669"/>
    <property type="project" value="TreeGrafter"/>
</dbReference>
<reference evidence="6" key="1">
    <citation type="submission" date="2020-03" db="EMBL/GenBank/DDBJ databases">
        <title>Intra-Species Differences in Population Size shape Life History and Genome Evolution.</title>
        <authorList>
            <person name="Willemsen D."/>
            <person name="Cui R."/>
            <person name="Valenzano D.R."/>
        </authorList>
    </citation>
    <scope>NUCLEOTIDE SEQUENCE</scope>
    <source>
        <strain evidence="6">GRZ</strain>
        <tissue evidence="6">Whole</tissue>
    </source>
</reference>
<dbReference type="FunFam" id="1.10.418.10:FF:000061">
    <property type="entry name" value="Spermatogenesis associated 4"/>
    <property type="match status" value="1"/>
</dbReference>
<dbReference type="AlphaFoldDB" id="A0A9D3C0J1"/>
<accession>A0A9D3C0J1</accession>
<comment type="subcellular location">
    <subcellularLocation>
        <location evidence="1">Nucleus</location>
    </subcellularLocation>
</comment>
<organism evidence="6 7">
    <name type="scientific">Nothobranchius furzeri</name>
    <name type="common">Turquoise killifish</name>
    <dbReference type="NCBI Taxonomy" id="105023"/>
    <lineage>
        <taxon>Eukaryota</taxon>
        <taxon>Metazoa</taxon>
        <taxon>Chordata</taxon>
        <taxon>Craniata</taxon>
        <taxon>Vertebrata</taxon>
        <taxon>Euteleostomi</taxon>
        <taxon>Actinopterygii</taxon>
        <taxon>Neopterygii</taxon>
        <taxon>Teleostei</taxon>
        <taxon>Neoteleostei</taxon>
        <taxon>Acanthomorphata</taxon>
        <taxon>Ovalentaria</taxon>
        <taxon>Atherinomorphae</taxon>
        <taxon>Cyprinodontiformes</taxon>
        <taxon>Nothobranchiidae</taxon>
        <taxon>Nothobranchius</taxon>
    </lineage>
</organism>
<dbReference type="InterPro" id="IPR036872">
    <property type="entry name" value="CH_dom_sf"/>
</dbReference>
<comment type="function">
    <text evidence="3">May play a role in apoptosis regulation.</text>
</comment>
<gene>
    <name evidence="6" type="primary">spata4</name>
    <name evidence="6" type="ORF">G4P62_000572</name>
</gene>
<feature type="domain" description="Calponin-homology (CH)" evidence="5">
    <location>
        <begin position="10"/>
        <end position="116"/>
    </location>
</feature>
<dbReference type="PANTHER" id="PTHR12509:SF8">
    <property type="entry name" value="SPERMATOGENESIS-ASSOCIATED PROTEIN 4"/>
    <property type="match status" value="1"/>
</dbReference>
<keyword evidence="2" id="KW-0539">Nucleus</keyword>
<feature type="non-terminal residue" evidence="6">
    <location>
        <position position="260"/>
    </location>
</feature>
<comment type="caution">
    <text evidence="6">The sequence shown here is derived from an EMBL/GenBank/DDBJ whole genome shotgun (WGS) entry which is preliminary data.</text>
</comment>
<dbReference type="GO" id="GO:0005930">
    <property type="term" value="C:axoneme"/>
    <property type="evidence" value="ECO:0007669"/>
    <property type="project" value="TreeGrafter"/>
</dbReference>
<evidence type="ECO:0000256" key="1">
    <source>
        <dbReference type="ARBA" id="ARBA00004123"/>
    </source>
</evidence>
<dbReference type="InterPro" id="IPR001715">
    <property type="entry name" value="CH_dom"/>
</dbReference>
<evidence type="ECO:0000256" key="4">
    <source>
        <dbReference type="ARBA" id="ARBA00071322"/>
    </source>
</evidence>
<dbReference type="GO" id="GO:0008017">
    <property type="term" value="F:microtubule binding"/>
    <property type="evidence" value="ECO:0007669"/>
    <property type="project" value="TreeGrafter"/>
</dbReference>
<dbReference type="Proteomes" id="UP000822369">
    <property type="component" value="Chromosome 2"/>
</dbReference>
<evidence type="ECO:0000313" key="6">
    <source>
        <dbReference type="EMBL" id="KAF7228596.1"/>
    </source>
</evidence>
<dbReference type="Gene3D" id="1.10.418.10">
    <property type="entry name" value="Calponin-like domain"/>
    <property type="match status" value="1"/>
</dbReference>
<name>A0A9D3C0J1_NOTFU</name>
<dbReference type="PANTHER" id="PTHR12509">
    <property type="entry name" value="SPERMATOGENESIS-ASSOCIATED 4-RELATED"/>
    <property type="match status" value="1"/>
</dbReference>
<dbReference type="PROSITE" id="PS50021">
    <property type="entry name" value="CH"/>
    <property type="match status" value="1"/>
</dbReference>
<evidence type="ECO:0000256" key="3">
    <source>
        <dbReference type="ARBA" id="ARBA00058372"/>
    </source>
</evidence>
<proteinExistence type="predicted"/>
<evidence type="ECO:0000313" key="7">
    <source>
        <dbReference type="Proteomes" id="UP000822369"/>
    </source>
</evidence>
<dbReference type="EMBL" id="JAAVVJ010000002">
    <property type="protein sequence ID" value="KAF7228596.1"/>
    <property type="molecule type" value="Genomic_DNA"/>
</dbReference>
<dbReference type="InterPro" id="IPR010441">
    <property type="entry name" value="CH_2"/>
</dbReference>
<dbReference type="SUPFAM" id="SSF47576">
    <property type="entry name" value="Calponin-homology domain, CH-domain"/>
    <property type="match status" value="1"/>
</dbReference>
<dbReference type="Pfam" id="PF06294">
    <property type="entry name" value="CH_2"/>
    <property type="match status" value="1"/>
</dbReference>
<dbReference type="InterPro" id="IPR052111">
    <property type="entry name" value="Spermatogenesis_Ciliary_MAP"/>
</dbReference>
<protein>
    <recommendedName>
        <fullName evidence="4">Spermatogenesis-associated protein 4</fullName>
    </recommendedName>
</protein>
<evidence type="ECO:0000259" key="5">
    <source>
        <dbReference type="PROSITE" id="PS50021"/>
    </source>
</evidence>